<name>A0A6I3RZF6_9BURK</name>
<protein>
    <submittedName>
        <fullName evidence="4">Uncharacterized protein</fullName>
    </submittedName>
</protein>
<dbReference type="PROSITE" id="PS51257">
    <property type="entry name" value="PROKAR_LIPOPROTEIN"/>
    <property type="match status" value="1"/>
</dbReference>
<comment type="caution">
    <text evidence="4">The sequence shown here is derived from an EMBL/GenBank/DDBJ whole genome shotgun (WGS) entry which is preliminary data.</text>
</comment>
<keyword evidence="2" id="KW-0479">Metal-binding</keyword>
<keyword evidence="3" id="KW-0408">Iron</keyword>
<sequence>MKKILCFIAAAVLVSLVGCEDKSQDKSQKAETSLPSRPGKITVTAGTKTTDVSKEDKFRTFDVRGESIIKYAPEGAEITPEVKNVQVNVAVRNTPYGHIQARLLSQRLSKEFIVACSACHDDYANGVIGPSLIDKNEKEVLDMMVKYNQDPNANVLMTTLVERMTDKEKAFIAKDIARFNYEYHHSASDPKKSDDQFKSNYVRE</sequence>
<dbReference type="RefSeq" id="WP_118631981.1">
    <property type="nucleotide sequence ID" value="NZ_CAKVUT010000034.1"/>
</dbReference>
<dbReference type="Proteomes" id="UP000462362">
    <property type="component" value="Unassembled WGS sequence"/>
</dbReference>
<accession>A0A6I3RZF6</accession>
<evidence type="ECO:0000256" key="2">
    <source>
        <dbReference type="ARBA" id="ARBA00022723"/>
    </source>
</evidence>
<dbReference type="GO" id="GO:0020037">
    <property type="term" value="F:heme binding"/>
    <property type="evidence" value="ECO:0007669"/>
    <property type="project" value="InterPro"/>
</dbReference>
<gene>
    <name evidence="4" type="ORF">GMD42_04605</name>
</gene>
<dbReference type="InterPro" id="IPR009056">
    <property type="entry name" value="Cyt_c-like_dom"/>
</dbReference>
<dbReference type="PROSITE" id="PS51007">
    <property type="entry name" value="CYTC"/>
    <property type="match status" value="1"/>
</dbReference>
<dbReference type="GO" id="GO:0046872">
    <property type="term" value="F:metal ion binding"/>
    <property type="evidence" value="ECO:0007669"/>
    <property type="project" value="UniProtKB-KW"/>
</dbReference>
<keyword evidence="1" id="KW-0349">Heme</keyword>
<dbReference type="EMBL" id="WNCL01000010">
    <property type="protein sequence ID" value="MTU42908.1"/>
    <property type="molecule type" value="Genomic_DNA"/>
</dbReference>
<evidence type="ECO:0000313" key="5">
    <source>
        <dbReference type="Proteomes" id="UP000462362"/>
    </source>
</evidence>
<dbReference type="GO" id="GO:0009055">
    <property type="term" value="F:electron transfer activity"/>
    <property type="evidence" value="ECO:0007669"/>
    <property type="project" value="InterPro"/>
</dbReference>
<evidence type="ECO:0000256" key="3">
    <source>
        <dbReference type="ARBA" id="ARBA00023004"/>
    </source>
</evidence>
<organism evidence="4 5">
    <name type="scientific">Parasutterella excrementihominis</name>
    <dbReference type="NCBI Taxonomy" id="487175"/>
    <lineage>
        <taxon>Bacteria</taxon>
        <taxon>Pseudomonadati</taxon>
        <taxon>Pseudomonadota</taxon>
        <taxon>Betaproteobacteria</taxon>
        <taxon>Burkholderiales</taxon>
        <taxon>Sutterellaceae</taxon>
        <taxon>Parasutterella</taxon>
    </lineage>
</organism>
<reference evidence="4 5" key="1">
    <citation type="journal article" date="2019" name="Nat. Med.">
        <title>A library of human gut bacterial isolates paired with longitudinal multiomics data enables mechanistic microbiome research.</title>
        <authorList>
            <person name="Poyet M."/>
            <person name="Groussin M."/>
            <person name="Gibbons S.M."/>
            <person name="Avila-Pacheco J."/>
            <person name="Jiang X."/>
            <person name="Kearney S.M."/>
            <person name="Perrotta A.R."/>
            <person name="Berdy B."/>
            <person name="Zhao S."/>
            <person name="Lieberman T.D."/>
            <person name="Swanson P.K."/>
            <person name="Smith M."/>
            <person name="Roesemann S."/>
            <person name="Alexander J.E."/>
            <person name="Rich S.A."/>
            <person name="Livny J."/>
            <person name="Vlamakis H."/>
            <person name="Clish C."/>
            <person name="Bullock K."/>
            <person name="Deik A."/>
            <person name="Scott J."/>
            <person name="Pierce K.A."/>
            <person name="Xavier R.J."/>
            <person name="Alm E.J."/>
        </authorList>
    </citation>
    <scope>NUCLEOTIDE SEQUENCE [LARGE SCALE GENOMIC DNA]</scope>
    <source>
        <strain evidence="4 5">BIOML-A2</strain>
    </source>
</reference>
<evidence type="ECO:0000256" key="1">
    <source>
        <dbReference type="ARBA" id="ARBA00022617"/>
    </source>
</evidence>
<dbReference type="SUPFAM" id="SSF46626">
    <property type="entry name" value="Cytochrome c"/>
    <property type="match status" value="1"/>
</dbReference>
<evidence type="ECO:0000313" key="4">
    <source>
        <dbReference type="EMBL" id="MTU42908.1"/>
    </source>
</evidence>
<dbReference type="InterPro" id="IPR036909">
    <property type="entry name" value="Cyt_c-like_dom_sf"/>
</dbReference>
<proteinExistence type="predicted"/>
<dbReference type="AlphaFoldDB" id="A0A6I3RZF6"/>